<sequence length="102" mass="10968">MPSFTTVVEDSSPLINYSIGWTSGSPSDDSTVLYSQSSFMSTDKQGEQLTFKYQGTSVTLVGAKRSNHGIYHAQIDSTAYPSVSGQNNLNQEALTSFATKSS</sequence>
<protein>
    <submittedName>
        <fullName evidence="1">Uncharacterized protein</fullName>
    </submittedName>
</protein>
<evidence type="ECO:0000313" key="2">
    <source>
        <dbReference type="Proteomes" id="UP000807306"/>
    </source>
</evidence>
<keyword evidence="2" id="KW-1185">Reference proteome</keyword>
<organism evidence="1 2">
    <name type="scientific">Crepidotus variabilis</name>
    <dbReference type="NCBI Taxonomy" id="179855"/>
    <lineage>
        <taxon>Eukaryota</taxon>
        <taxon>Fungi</taxon>
        <taxon>Dikarya</taxon>
        <taxon>Basidiomycota</taxon>
        <taxon>Agaricomycotina</taxon>
        <taxon>Agaricomycetes</taxon>
        <taxon>Agaricomycetidae</taxon>
        <taxon>Agaricales</taxon>
        <taxon>Agaricineae</taxon>
        <taxon>Crepidotaceae</taxon>
        <taxon>Crepidotus</taxon>
    </lineage>
</organism>
<proteinExistence type="predicted"/>
<reference evidence="1" key="1">
    <citation type="submission" date="2020-11" db="EMBL/GenBank/DDBJ databases">
        <authorList>
            <consortium name="DOE Joint Genome Institute"/>
            <person name="Ahrendt S."/>
            <person name="Riley R."/>
            <person name="Andreopoulos W."/>
            <person name="Labutti K."/>
            <person name="Pangilinan J."/>
            <person name="Ruiz-Duenas F.J."/>
            <person name="Barrasa J.M."/>
            <person name="Sanchez-Garcia M."/>
            <person name="Camarero S."/>
            <person name="Miyauchi S."/>
            <person name="Serrano A."/>
            <person name="Linde D."/>
            <person name="Babiker R."/>
            <person name="Drula E."/>
            <person name="Ayuso-Fernandez I."/>
            <person name="Pacheco R."/>
            <person name="Padilla G."/>
            <person name="Ferreira P."/>
            <person name="Barriuso J."/>
            <person name="Kellner H."/>
            <person name="Castanera R."/>
            <person name="Alfaro M."/>
            <person name="Ramirez L."/>
            <person name="Pisabarro A.G."/>
            <person name="Kuo A."/>
            <person name="Tritt A."/>
            <person name="Lipzen A."/>
            <person name="He G."/>
            <person name="Yan M."/>
            <person name="Ng V."/>
            <person name="Cullen D."/>
            <person name="Martin F."/>
            <person name="Rosso M.-N."/>
            <person name="Henrissat B."/>
            <person name="Hibbett D."/>
            <person name="Martinez A.T."/>
            <person name="Grigoriev I.V."/>
        </authorList>
    </citation>
    <scope>NUCLEOTIDE SEQUENCE</scope>
    <source>
        <strain evidence="1">CBS 506.95</strain>
    </source>
</reference>
<evidence type="ECO:0000313" key="1">
    <source>
        <dbReference type="EMBL" id="KAF9522931.1"/>
    </source>
</evidence>
<dbReference type="Gene3D" id="2.60.120.260">
    <property type="entry name" value="Galactose-binding domain-like"/>
    <property type="match status" value="1"/>
</dbReference>
<gene>
    <name evidence="1" type="ORF">CPB83DRAFT_899238</name>
</gene>
<name>A0A9P6JJ45_9AGAR</name>
<dbReference type="AlphaFoldDB" id="A0A9P6JJ45"/>
<dbReference type="EMBL" id="MU157930">
    <property type="protein sequence ID" value="KAF9522931.1"/>
    <property type="molecule type" value="Genomic_DNA"/>
</dbReference>
<comment type="caution">
    <text evidence="1">The sequence shown here is derived from an EMBL/GenBank/DDBJ whole genome shotgun (WGS) entry which is preliminary data.</text>
</comment>
<accession>A0A9P6JJ45</accession>
<dbReference type="Proteomes" id="UP000807306">
    <property type="component" value="Unassembled WGS sequence"/>
</dbReference>
<dbReference type="OrthoDB" id="2564234at2759"/>